<gene>
    <name evidence="2" type="ORF">HA520_07740</name>
</gene>
<dbReference type="EMBL" id="JAAPAP010000004">
    <property type="protein sequence ID" value="NHN77181.1"/>
    <property type="molecule type" value="Genomic_DNA"/>
</dbReference>
<dbReference type="Gene3D" id="3.40.630.30">
    <property type="match status" value="1"/>
</dbReference>
<name>A0AA44C5Z0_9GAMM</name>
<dbReference type="InterPro" id="IPR016181">
    <property type="entry name" value="Acyl_CoA_acyltransferase"/>
</dbReference>
<dbReference type="PROSITE" id="PS51186">
    <property type="entry name" value="GNAT"/>
    <property type="match status" value="1"/>
</dbReference>
<dbReference type="GO" id="GO:0016747">
    <property type="term" value="F:acyltransferase activity, transferring groups other than amino-acyl groups"/>
    <property type="evidence" value="ECO:0007669"/>
    <property type="project" value="InterPro"/>
</dbReference>
<reference evidence="2" key="1">
    <citation type="submission" date="2020-03" db="EMBL/GenBank/DDBJ databases">
        <title>Genome assembly of Azotobacter chroococcum W5.</title>
        <authorList>
            <person name="Kannepalli A."/>
        </authorList>
    </citation>
    <scope>NUCLEOTIDE SEQUENCE</scope>
    <source>
        <strain evidence="2">W5</strain>
    </source>
</reference>
<dbReference type="RefSeq" id="WP_165892219.1">
    <property type="nucleotide sequence ID" value="NZ_JAAPAP010000004.1"/>
</dbReference>
<comment type="caution">
    <text evidence="2">The sequence shown here is derived from an EMBL/GenBank/DDBJ whole genome shotgun (WGS) entry which is preliminary data.</text>
</comment>
<dbReference type="Pfam" id="PF00583">
    <property type="entry name" value="Acetyltransf_1"/>
    <property type="match status" value="1"/>
</dbReference>
<dbReference type="AlphaFoldDB" id="A0AA44C5Z0"/>
<dbReference type="Proteomes" id="UP000736384">
    <property type="component" value="Unassembled WGS sequence"/>
</dbReference>
<organism evidence="2 3">
    <name type="scientific">Azotobacter chroococcum</name>
    <dbReference type="NCBI Taxonomy" id="353"/>
    <lineage>
        <taxon>Bacteria</taxon>
        <taxon>Pseudomonadati</taxon>
        <taxon>Pseudomonadota</taxon>
        <taxon>Gammaproteobacteria</taxon>
        <taxon>Pseudomonadales</taxon>
        <taxon>Pseudomonadaceae</taxon>
        <taxon>Azotobacter</taxon>
    </lineage>
</organism>
<dbReference type="InterPro" id="IPR000182">
    <property type="entry name" value="GNAT_dom"/>
</dbReference>
<evidence type="ECO:0000259" key="1">
    <source>
        <dbReference type="PROSITE" id="PS51186"/>
    </source>
</evidence>
<evidence type="ECO:0000313" key="2">
    <source>
        <dbReference type="EMBL" id="NHN77181.1"/>
    </source>
</evidence>
<dbReference type="SUPFAM" id="SSF55729">
    <property type="entry name" value="Acyl-CoA N-acyltransferases (Nat)"/>
    <property type="match status" value="1"/>
</dbReference>
<sequence length="231" mass="26323">MEMLNIQVTEHVGFIPKHCRIYREIISLVKSCSNDLSMFFYNKESELFEYLSERERIRVELLLSSVGAVDENRKYLILAVSPETGEFLGFAICSPNLVQPDSASITMIAVKEPFRSKGVFREIMKFIQSNFSHISLTCKPELVPLYKKFGFNISGVFQANICMSRGNERGLGKLISVDDEYVMSHPSVIKAYQKLVAKIGKMRVDACVSKWQKDFSLAESEAQKFYANNTK</sequence>
<feature type="domain" description="N-acetyltransferase" evidence="1">
    <location>
        <begin position="37"/>
        <end position="168"/>
    </location>
</feature>
<proteinExistence type="predicted"/>
<accession>A0AA44C5Z0</accession>
<protein>
    <submittedName>
        <fullName evidence="2">GNAT family N-acetyltransferase</fullName>
    </submittedName>
</protein>
<dbReference type="CDD" id="cd04301">
    <property type="entry name" value="NAT_SF"/>
    <property type="match status" value="1"/>
</dbReference>
<evidence type="ECO:0000313" key="3">
    <source>
        <dbReference type="Proteomes" id="UP000736384"/>
    </source>
</evidence>